<keyword evidence="3" id="KW-1185">Reference proteome</keyword>
<feature type="region of interest" description="Disordered" evidence="1">
    <location>
        <begin position="285"/>
        <end position="366"/>
    </location>
</feature>
<accession>A0A0D0DYU3</accession>
<feature type="compositionally biased region" description="Polar residues" evidence="1">
    <location>
        <begin position="337"/>
        <end position="366"/>
    </location>
</feature>
<evidence type="ECO:0000313" key="2">
    <source>
        <dbReference type="EMBL" id="KIK91899.1"/>
    </source>
</evidence>
<sequence length="495" mass="53766">MSSSGENDLKPSLLRRSRMITPLKKARPVLKDIQNALTLQASESRRYVIVQGDPCLSCPAYPLLGREGHHTHRTPIVKQALSTDVTCTPASTLTSVRKECSGGYAGAFSRGSLRRSSSMIVSRSLDSLQTTASCTRIEQTGVNIPYATANITEFGNQSNIRSSYDDSHLVDRGALFVMGPSRSLTPPLNPPALPPSQTCTGHLLKRSGRTFALVPAEVNGKRVFTHAVANQSDVSFGGYSSPIPTSARSVGSPKEGLPEDMRDMLRQLDDLAHWVKAASSSREPISPVSTVTSTKYAARPAHHSETETGRGMDFASKRSTCKSLPDKGKGRMLYTHASPSGCSTPTEPTQLSSAQTGDPTGMTTGANRQSEEGLIYEPSHATPEFLVGSSRSPIAYPVHGYSSPPSHPPLPRFQPSSPTNNTPFHRRVYERRSAPCPPPTAPLVSPSGKASFKAFFQRSRCNTTAVSRPEVPLRHGYVEATFRRDKRMRLPWLRI</sequence>
<feature type="compositionally biased region" description="Polar residues" evidence="1">
    <location>
        <begin position="285"/>
        <end position="295"/>
    </location>
</feature>
<dbReference type="InParanoid" id="A0A0D0DYU3"/>
<gene>
    <name evidence="2" type="ORF">PAXRUDRAFT_830449</name>
</gene>
<organism evidence="2 3">
    <name type="scientific">Paxillus rubicundulus Ve08.2h10</name>
    <dbReference type="NCBI Taxonomy" id="930991"/>
    <lineage>
        <taxon>Eukaryota</taxon>
        <taxon>Fungi</taxon>
        <taxon>Dikarya</taxon>
        <taxon>Basidiomycota</taxon>
        <taxon>Agaricomycotina</taxon>
        <taxon>Agaricomycetes</taxon>
        <taxon>Agaricomycetidae</taxon>
        <taxon>Boletales</taxon>
        <taxon>Paxilineae</taxon>
        <taxon>Paxillaceae</taxon>
        <taxon>Paxillus</taxon>
    </lineage>
</organism>
<reference evidence="2 3" key="1">
    <citation type="submission" date="2014-04" db="EMBL/GenBank/DDBJ databases">
        <authorList>
            <consortium name="DOE Joint Genome Institute"/>
            <person name="Kuo A."/>
            <person name="Kohler A."/>
            <person name="Jargeat P."/>
            <person name="Nagy L.G."/>
            <person name="Floudas D."/>
            <person name="Copeland A."/>
            <person name="Barry K.W."/>
            <person name="Cichocki N."/>
            <person name="Veneault-Fourrey C."/>
            <person name="LaButti K."/>
            <person name="Lindquist E.A."/>
            <person name="Lipzen A."/>
            <person name="Lundell T."/>
            <person name="Morin E."/>
            <person name="Murat C."/>
            <person name="Sun H."/>
            <person name="Tunlid A."/>
            <person name="Henrissat B."/>
            <person name="Grigoriev I.V."/>
            <person name="Hibbett D.S."/>
            <person name="Martin F."/>
            <person name="Nordberg H.P."/>
            <person name="Cantor M.N."/>
            <person name="Hua S.X."/>
        </authorList>
    </citation>
    <scope>NUCLEOTIDE SEQUENCE [LARGE SCALE GENOMIC DNA]</scope>
    <source>
        <strain evidence="2 3">Ve08.2h10</strain>
    </source>
</reference>
<protein>
    <submittedName>
        <fullName evidence="2">Uncharacterized protein</fullName>
    </submittedName>
</protein>
<name>A0A0D0DYU3_9AGAM</name>
<reference evidence="3" key="2">
    <citation type="submission" date="2015-01" db="EMBL/GenBank/DDBJ databases">
        <title>Evolutionary Origins and Diversification of the Mycorrhizal Mutualists.</title>
        <authorList>
            <consortium name="DOE Joint Genome Institute"/>
            <consortium name="Mycorrhizal Genomics Consortium"/>
            <person name="Kohler A."/>
            <person name="Kuo A."/>
            <person name="Nagy L.G."/>
            <person name="Floudas D."/>
            <person name="Copeland A."/>
            <person name="Barry K.W."/>
            <person name="Cichocki N."/>
            <person name="Veneault-Fourrey C."/>
            <person name="LaButti K."/>
            <person name="Lindquist E.A."/>
            <person name="Lipzen A."/>
            <person name="Lundell T."/>
            <person name="Morin E."/>
            <person name="Murat C."/>
            <person name="Riley R."/>
            <person name="Ohm R."/>
            <person name="Sun H."/>
            <person name="Tunlid A."/>
            <person name="Henrissat B."/>
            <person name="Grigoriev I.V."/>
            <person name="Hibbett D.S."/>
            <person name="Martin F."/>
        </authorList>
    </citation>
    <scope>NUCLEOTIDE SEQUENCE [LARGE SCALE GENOMIC DNA]</scope>
    <source>
        <strain evidence="3">Ve08.2h10</strain>
    </source>
</reference>
<proteinExistence type="predicted"/>
<dbReference type="OrthoDB" id="2681292at2759"/>
<dbReference type="HOGENOM" id="CLU_551059_0_0_1"/>
<evidence type="ECO:0000313" key="3">
    <source>
        <dbReference type="Proteomes" id="UP000054538"/>
    </source>
</evidence>
<dbReference type="Proteomes" id="UP000054538">
    <property type="component" value="Unassembled WGS sequence"/>
</dbReference>
<dbReference type="AlphaFoldDB" id="A0A0D0DYU3"/>
<dbReference type="EMBL" id="KN825335">
    <property type="protein sequence ID" value="KIK91899.1"/>
    <property type="molecule type" value="Genomic_DNA"/>
</dbReference>
<evidence type="ECO:0000256" key="1">
    <source>
        <dbReference type="SAM" id="MobiDB-lite"/>
    </source>
</evidence>